<proteinExistence type="predicted"/>
<dbReference type="Gene3D" id="6.10.250.1310">
    <property type="match status" value="2"/>
</dbReference>
<dbReference type="GO" id="GO:0042393">
    <property type="term" value="F:histone binding"/>
    <property type="evidence" value="ECO:0007669"/>
    <property type="project" value="TreeGrafter"/>
</dbReference>
<dbReference type="GO" id="GO:0003682">
    <property type="term" value="F:chromatin binding"/>
    <property type="evidence" value="ECO:0007669"/>
    <property type="project" value="TreeGrafter"/>
</dbReference>
<name>A0A2U1QCS9_ARTAN</name>
<dbReference type="CDD" id="cd15539">
    <property type="entry name" value="PHD1_AIRE"/>
    <property type="match status" value="2"/>
</dbReference>
<keyword evidence="12" id="KW-1185">Reference proteome</keyword>
<dbReference type="InterPro" id="IPR014001">
    <property type="entry name" value="Helicase_ATP-bd"/>
</dbReference>
<keyword evidence="2" id="KW-0479">Metal-binding</keyword>
<evidence type="ECO:0000256" key="4">
    <source>
        <dbReference type="ARBA" id="ARBA00022833"/>
    </source>
</evidence>
<feature type="coiled-coil region" evidence="7">
    <location>
        <begin position="1597"/>
        <end position="1643"/>
    </location>
</feature>
<dbReference type="PANTHER" id="PTHR45623">
    <property type="entry name" value="CHROMODOMAIN-HELICASE-DNA-BINDING PROTEIN 3-RELATED-RELATED"/>
    <property type="match status" value="1"/>
</dbReference>
<dbReference type="Gene3D" id="3.40.50.10810">
    <property type="entry name" value="Tandem AAA-ATPase domain"/>
    <property type="match status" value="1"/>
</dbReference>
<dbReference type="STRING" id="35608.A0A2U1QCS9"/>
<feature type="domain" description="Helicase ATP-binding" evidence="10">
    <location>
        <begin position="937"/>
        <end position="1100"/>
    </location>
</feature>
<evidence type="ECO:0000259" key="10">
    <source>
        <dbReference type="PROSITE" id="PS51192"/>
    </source>
</evidence>
<evidence type="ECO:0000313" key="11">
    <source>
        <dbReference type="EMBL" id="PWA95777.1"/>
    </source>
</evidence>
<keyword evidence="4" id="KW-0862">Zinc</keyword>
<dbReference type="InterPro" id="IPR013083">
    <property type="entry name" value="Znf_RING/FYVE/PHD"/>
</dbReference>
<keyword evidence="7" id="KW-0175">Coiled coil</keyword>
<dbReference type="SUPFAM" id="SSF52540">
    <property type="entry name" value="P-loop containing nucleoside triphosphate hydrolases"/>
    <property type="match status" value="2"/>
</dbReference>
<dbReference type="GO" id="GO:0016887">
    <property type="term" value="F:ATP hydrolysis activity"/>
    <property type="evidence" value="ECO:0007669"/>
    <property type="project" value="TreeGrafter"/>
</dbReference>
<evidence type="ECO:0000256" key="6">
    <source>
        <dbReference type="PROSITE-ProRule" id="PRU00146"/>
    </source>
</evidence>
<evidence type="ECO:0000256" key="7">
    <source>
        <dbReference type="SAM" id="Coils"/>
    </source>
</evidence>
<dbReference type="Pfam" id="PF00176">
    <property type="entry name" value="SNF2-rel_dom"/>
    <property type="match status" value="1"/>
</dbReference>
<dbReference type="SMART" id="SM00249">
    <property type="entry name" value="PHD"/>
    <property type="match status" value="2"/>
</dbReference>
<dbReference type="SUPFAM" id="SSF57903">
    <property type="entry name" value="FYVE/PHD zinc finger"/>
    <property type="match status" value="2"/>
</dbReference>
<dbReference type="OrthoDB" id="885191at2759"/>
<dbReference type="GO" id="GO:0140658">
    <property type="term" value="F:ATP-dependent chromatin remodeler activity"/>
    <property type="evidence" value="ECO:0007669"/>
    <property type="project" value="TreeGrafter"/>
</dbReference>
<organism evidence="11 12">
    <name type="scientific">Artemisia annua</name>
    <name type="common">Sweet wormwood</name>
    <dbReference type="NCBI Taxonomy" id="35608"/>
    <lineage>
        <taxon>Eukaryota</taxon>
        <taxon>Viridiplantae</taxon>
        <taxon>Streptophyta</taxon>
        <taxon>Embryophyta</taxon>
        <taxon>Tracheophyta</taxon>
        <taxon>Spermatophyta</taxon>
        <taxon>Magnoliopsida</taxon>
        <taxon>eudicotyledons</taxon>
        <taxon>Gunneridae</taxon>
        <taxon>Pentapetalae</taxon>
        <taxon>asterids</taxon>
        <taxon>campanulids</taxon>
        <taxon>Asterales</taxon>
        <taxon>Asteraceae</taxon>
        <taxon>Asteroideae</taxon>
        <taxon>Anthemideae</taxon>
        <taxon>Artemisiinae</taxon>
        <taxon>Artemisia</taxon>
    </lineage>
</organism>
<gene>
    <name evidence="11" type="ORF">CTI12_AA048510</name>
</gene>
<dbReference type="GO" id="GO:0003677">
    <property type="term" value="F:DNA binding"/>
    <property type="evidence" value="ECO:0007669"/>
    <property type="project" value="TreeGrafter"/>
</dbReference>
<accession>A0A2U1QCS9</accession>
<protein>
    <submittedName>
        <fullName evidence="11">Protein CHROMATIN REMODELING 4</fullName>
    </submittedName>
</protein>
<dbReference type="InterPro" id="IPR019786">
    <property type="entry name" value="Zinc_finger_PHD-type_CS"/>
</dbReference>
<dbReference type="GO" id="GO:0005524">
    <property type="term" value="F:ATP binding"/>
    <property type="evidence" value="ECO:0007669"/>
    <property type="project" value="InterPro"/>
</dbReference>
<feature type="compositionally biased region" description="Basic residues" evidence="8">
    <location>
        <begin position="1528"/>
        <end position="1541"/>
    </location>
</feature>
<dbReference type="PROSITE" id="PS51192">
    <property type="entry name" value="HELICASE_ATP_BIND_1"/>
    <property type="match status" value="1"/>
</dbReference>
<feature type="coiled-coil region" evidence="7">
    <location>
        <begin position="1737"/>
        <end position="1783"/>
    </location>
</feature>
<evidence type="ECO:0000259" key="9">
    <source>
        <dbReference type="PROSITE" id="PS50016"/>
    </source>
</evidence>
<dbReference type="InterPro" id="IPR038718">
    <property type="entry name" value="SNF2-like_sf"/>
</dbReference>
<evidence type="ECO:0000256" key="3">
    <source>
        <dbReference type="ARBA" id="ARBA00022771"/>
    </source>
</evidence>
<dbReference type="InterPro" id="IPR027417">
    <property type="entry name" value="P-loop_NTPase"/>
</dbReference>
<feature type="domain" description="PHD-type" evidence="9">
    <location>
        <begin position="855"/>
        <end position="904"/>
    </location>
</feature>
<dbReference type="EMBL" id="PKPP01000220">
    <property type="protein sequence ID" value="PWA95777.1"/>
    <property type="molecule type" value="Genomic_DNA"/>
</dbReference>
<dbReference type="Pfam" id="PF00628">
    <property type="entry name" value="PHD"/>
    <property type="match status" value="1"/>
</dbReference>
<dbReference type="GO" id="GO:0000785">
    <property type="term" value="C:chromatin"/>
    <property type="evidence" value="ECO:0007669"/>
    <property type="project" value="TreeGrafter"/>
</dbReference>
<feature type="region of interest" description="Disordered" evidence="8">
    <location>
        <begin position="168"/>
        <end position="193"/>
    </location>
</feature>
<comment type="subcellular location">
    <subcellularLocation>
        <location evidence="1">Nucleus</location>
    </subcellularLocation>
</comment>
<dbReference type="Gene3D" id="3.40.50.300">
    <property type="entry name" value="P-loop containing nucleotide triphosphate hydrolases"/>
    <property type="match status" value="1"/>
</dbReference>
<evidence type="ECO:0000313" key="12">
    <source>
        <dbReference type="Proteomes" id="UP000245207"/>
    </source>
</evidence>
<dbReference type="InterPro" id="IPR001965">
    <property type="entry name" value="Znf_PHD"/>
</dbReference>
<dbReference type="InterPro" id="IPR011011">
    <property type="entry name" value="Znf_FYVE_PHD"/>
</dbReference>
<dbReference type="PANTHER" id="PTHR45623:SF13">
    <property type="entry name" value="HELICASE PROTEIN MOM1"/>
    <property type="match status" value="1"/>
</dbReference>
<dbReference type="PROSITE" id="PS01359">
    <property type="entry name" value="ZF_PHD_1"/>
    <property type="match status" value="2"/>
</dbReference>
<dbReference type="InterPro" id="IPR000330">
    <property type="entry name" value="SNF2_N"/>
</dbReference>
<reference evidence="11 12" key="1">
    <citation type="journal article" date="2018" name="Mol. Plant">
        <title>The genome of Artemisia annua provides insight into the evolution of Asteraceae family and artemisinin biosynthesis.</title>
        <authorList>
            <person name="Shen Q."/>
            <person name="Zhang L."/>
            <person name="Liao Z."/>
            <person name="Wang S."/>
            <person name="Yan T."/>
            <person name="Shi P."/>
            <person name="Liu M."/>
            <person name="Fu X."/>
            <person name="Pan Q."/>
            <person name="Wang Y."/>
            <person name="Lv Z."/>
            <person name="Lu X."/>
            <person name="Zhang F."/>
            <person name="Jiang W."/>
            <person name="Ma Y."/>
            <person name="Chen M."/>
            <person name="Hao X."/>
            <person name="Li L."/>
            <person name="Tang Y."/>
            <person name="Lv G."/>
            <person name="Zhou Y."/>
            <person name="Sun X."/>
            <person name="Brodelius P.E."/>
            <person name="Rose J.K.C."/>
            <person name="Tang K."/>
        </authorList>
    </citation>
    <scope>NUCLEOTIDE SEQUENCE [LARGE SCALE GENOMIC DNA]</scope>
    <source>
        <strain evidence="12">cv. Huhao1</strain>
        <tissue evidence="11">Leaf</tissue>
    </source>
</reference>
<dbReference type="GO" id="GO:0005634">
    <property type="term" value="C:nucleus"/>
    <property type="evidence" value="ECO:0007669"/>
    <property type="project" value="UniProtKB-SubCell"/>
</dbReference>
<dbReference type="Proteomes" id="UP000245207">
    <property type="component" value="Unassembled WGS sequence"/>
</dbReference>
<evidence type="ECO:0000256" key="2">
    <source>
        <dbReference type="ARBA" id="ARBA00022723"/>
    </source>
</evidence>
<keyword evidence="5" id="KW-0539">Nucleus</keyword>
<dbReference type="InterPro" id="IPR019787">
    <property type="entry name" value="Znf_PHD-finger"/>
</dbReference>
<evidence type="ECO:0000256" key="8">
    <source>
        <dbReference type="SAM" id="MobiDB-lite"/>
    </source>
</evidence>
<feature type="domain" description="PHD-type" evidence="9">
    <location>
        <begin position="555"/>
        <end position="604"/>
    </location>
</feature>
<evidence type="ECO:0000256" key="5">
    <source>
        <dbReference type="ARBA" id="ARBA00023242"/>
    </source>
</evidence>
<comment type="caution">
    <text evidence="11">The sequence shown here is derived from an EMBL/GenBank/DDBJ whole genome shotgun (WGS) entry which is preliminary data.</text>
</comment>
<keyword evidence="3 6" id="KW-0863">Zinc-finger</keyword>
<dbReference type="GO" id="GO:0008270">
    <property type="term" value="F:zinc ion binding"/>
    <property type="evidence" value="ECO:0007669"/>
    <property type="project" value="UniProtKB-KW"/>
</dbReference>
<dbReference type="PROSITE" id="PS50016">
    <property type="entry name" value="ZF_PHD_2"/>
    <property type="match status" value="2"/>
</dbReference>
<evidence type="ECO:0000256" key="1">
    <source>
        <dbReference type="ARBA" id="ARBA00004123"/>
    </source>
</evidence>
<dbReference type="Gene3D" id="3.30.40.10">
    <property type="entry name" value="Zinc/RING finger domain, C3HC4 (zinc finger)"/>
    <property type="match status" value="2"/>
</dbReference>
<sequence>MSFSVILSSFRVRVSVMPALGPGESDTNGDFLIGCSFWWSAGWSRRVGVGKGDVTGEPRRDTKQCNPEIRCALTQAVRFGGGYRYASGKVNNELKIEDGKETGSTVGKVRDSFLEYDRHALRTSPPWDSELLEIIHIPKGLRNNRAVIIGDHFSDDPTLRKVSHLEEIEKPGLTTTPTKGPHHSRTPPPEPTNAMKKVEVKLFSVVTSFRRKLIKVPKNGQHNPFKSPQKKMKVESRYMSIIFVSHRTKFSSFQFEGYEFSLNLQQVKLISHIINGKMTEVKVQLNVKAVFITEIKDVLPALKRNESNGLKKVKFTDGRSNSKIVENGYSYDHFEVRLKNEQLTKIYGNMLKMKKSGRFGSLTLISSSIGAKTYTYPRPLLKILKLCKERLVDMDTRRQFSSMSMSEKRDRLMLLAIKSKMRKRKLTKRKLVKLGDLEKEESSNTENRDTKPKMKLNGHLYKKMFQKAGQKQKMMLFNQVDDQIVEGSCAKRPCTGPKRKRKKRRIALLSERFGFGKRESAKEPTQISSMVLDLVLFNIVSVLGPTQDDSKHSLRGLCEICISGGELLVCSGQGCGKSFHRACLDPPLPHVPHGPWHCSSCTRKAIESGSVELSDFQFEVPSKTRNHVLPYVNKLRDYWHRGHSAVFFDEQHWPINMRSATSTKKFHKINPQNDLEMFDWCILHRLVDMDTRRQFSSMSMSEKHDRLMLLAIKSKMRKRKLTKGKLVKLGDLEKEESSNTENRDTKPKMKLNGHLYKKMFQKAGQKQKMMLNQVDDKIVEGSCAKRPCTGPKRLLYFLNALVLVNENLQKNLYKSRQCLFPDKFQPKVTKWTGWVMVSGQNGWGPTQDDSKHSLRGLCEICISGGELLVCSGQGCGKSFHRACLDPPLPHVPHGPWHCSSCTRKAIESGSVELSDFQFEVPSRTRNHVLPYVNKLRDYWHRGHSAVFFDGQERLLKAVFFILSLLDYVRRPILIIAATRALSEWEAEFSKWSRFTNVVTYKGSEYVRAAIRNLEFYDENESITFQVLLSSPDVIVEDMDMLDHIKWELIVIDECQRPIMWSHINKIRRLEAHMKLLTISDNAVDTRQSYHNILSLIDSKYKGRHMRGTIVTETLKSKLSPFVAFECKISTPEFIEYWIPVHLSSMQIKQYCSILDSNFQILSSCLRDDSSLQDIIIETQKCCDHPYLVDPNLRNSSKEDVSIDSLDVDINVSGKLQLLDKFLSEIKQCGFRVVVLFQPVDNSEKICIGDILDDLVDCRFGQDSYIRIGKICTKSDRRKKKQSLEMFNNVETKKFICLLDYRVCHSSVHLSRMDVAILFNGDWNSSNDIRALQRITIESHSQQLKVFRLYSAFTVEEKALMILKEGVTVETNITASICHQLLAWGASYLLSKIGSENVSSSFIDDVVHELSSVLRNTSCKMDHKFSIISKAQINEGTYSSSTKLLGETETGAHTKESWLTEEYLIENVENGLSDFWSNLLKDSENRKKNPCYRISRRIQKSPQNTCYLFEGYKPKSKKKDMNATISPSVRKKARSKRKRRVHIRDYQSPEMSHTPHQGDIQRDTLLFNITPTQPAPHVLVASGSRTNEAEQRQSNEPLDVEIERIQKEREQVTKLHKEKKLMLITECEKEITEIRKKYDAIIRESEMSLTDQLKIFEDYHQLVNANKLLAEFIIHHCDDTLNLHGPDKDTSSIAVPQGDIQRDALLFNITPTQPARHVLVASGSRTNEAEQCQSNEPLDVEIERIQKEREQVTKLHKEKKLMLITECEKEITEIRKKYDAIIRESEMSLTDQLKIFEDYHQLVNANKLLAEFIIHHCDDTLNLHGPNKDTSSIAVPQVPASATVRPANPCSPSVRPANPCSTSVRPANLCSTSALTTRFSGQNIGMRGLRSPAPHLRSPSLFASVHNLPAAREPFLEPLPTLSTLETLPHIQTAPNTGVHQVDLKPKLPMEFDKYYGTGDTTVLEYVFHVEKRKNKFLEMAREIMVLVHAFGLFYQSLCLKSQVLLAHCNPVPIACLSGVKKGVFINLTRDGVIVAIKVSHHPSRCFCSFCPAETIPCLGSLQPDSRLMTSILNFSLNSYGLVSEDADYPHLSATENLEGQLNLMDKRIGVKSANYGYPRWSVGEDEQGLFINRDMIGLHEKDVKEYVPTRDMTRLLNLTHFDTSCPSWDVMKEDKELDQFVESTSGMPVISYLRVFSTMRYIRAIYIVAGHEGPDPGDPNGGYVAKIYLPGRFYKIEDVNMQIFGNIMRITIPKNNQNPVYKIKGNFLFFRERKST</sequence>
<feature type="region of interest" description="Disordered" evidence="8">
    <location>
        <begin position="1517"/>
        <end position="1557"/>
    </location>
</feature>